<dbReference type="KEGG" id="fia:NA23_04135"/>
<gene>
    <name evidence="4" type="ORF">NA23_04135</name>
</gene>
<evidence type="ECO:0000256" key="1">
    <source>
        <dbReference type="ARBA" id="ARBA00022723"/>
    </source>
</evidence>
<keyword evidence="1" id="KW-0479">Metal-binding</keyword>
<dbReference type="PANTHER" id="PTHR22789">
    <property type="entry name" value="FUCULOSE PHOSPHATE ALDOLASE"/>
    <property type="match status" value="1"/>
</dbReference>
<evidence type="ECO:0000256" key="2">
    <source>
        <dbReference type="ARBA" id="ARBA00023239"/>
    </source>
</evidence>
<dbReference type="PANTHER" id="PTHR22789:SF0">
    <property type="entry name" value="3-OXO-TETRONATE 4-PHOSPHATE DECARBOXYLASE-RELATED"/>
    <property type="match status" value="1"/>
</dbReference>
<protein>
    <submittedName>
        <fullName evidence="4">Class II aldolase/adducin family protein</fullName>
    </submittedName>
</protein>
<dbReference type="Gene3D" id="3.40.225.10">
    <property type="entry name" value="Class II aldolase/adducin N-terminal domain"/>
    <property type="match status" value="1"/>
</dbReference>
<dbReference type="GO" id="GO:0019323">
    <property type="term" value="P:pentose catabolic process"/>
    <property type="evidence" value="ECO:0007669"/>
    <property type="project" value="TreeGrafter"/>
</dbReference>
<dbReference type="SUPFAM" id="SSF53639">
    <property type="entry name" value="AraD/HMP-PK domain-like"/>
    <property type="match status" value="1"/>
</dbReference>
<dbReference type="GO" id="GO:0005829">
    <property type="term" value="C:cytosol"/>
    <property type="evidence" value="ECO:0007669"/>
    <property type="project" value="TreeGrafter"/>
</dbReference>
<feature type="domain" description="Class II aldolase/adducin N-terminal" evidence="3">
    <location>
        <begin position="17"/>
        <end position="192"/>
    </location>
</feature>
<dbReference type="AlphaFoldDB" id="A0AAJ5HST4"/>
<dbReference type="InterPro" id="IPR036409">
    <property type="entry name" value="Aldolase_II/adducin_N_sf"/>
</dbReference>
<organism evidence="4 5">
    <name type="scientific">Fervidobacterium islandicum</name>
    <dbReference type="NCBI Taxonomy" id="2423"/>
    <lineage>
        <taxon>Bacteria</taxon>
        <taxon>Thermotogati</taxon>
        <taxon>Thermotogota</taxon>
        <taxon>Thermotogae</taxon>
        <taxon>Thermotogales</taxon>
        <taxon>Fervidobacteriaceae</taxon>
        <taxon>Fervidobacterium</taxon>
    </lineage>
</organism>
<dbReference type="GO" id="GO:0046872">
    <property type="term" value="F:metal ion binding"/>
    <property type="evidence" value="ECO:0007669"/>
    <property type="project" value="UniProtKB-KW"/>
</dbReference>
<dbReference type="InterPro" id="IPR050197">
    <property type="entry name" value="Aldolase_class_II_sugar_metab"/>
</dbReference>
<dbReference type="GO" id="GO:0016832">
    <property type="term" value="F:aldehyde-lyase activity"/>
    <property type="evidence" value="ECO:0007669"/>
    <property type="project" value="TreeGrafter"/>
</dbReference>
<dbReference type="Pfam" id="PF00596">
    <property type="entry name" value="Aldolase_II"/>
    <property type="match status" value="1"/>
</dbReference>
<evidence type="ECO:0000313" key="4">
    <source>
        <dbReference type="EMBL" id="UOE96844.1"/>
    </source>
</evidence>
<dbReference type="EMBL" id="CP014334">
    <property type="protein sequence ID" value="UOE96844.1"/>
    <property type="molecule type" value="Genomic_DNA"/>
</dbReference>
<name>A0AAJ5HST4_FERIS</name>
<dbReference type="SMART" id="SM01007">
    <property type="entry name" value="Aldolase_II"/>
    <property type="match status" value="1"/>
</dbReference>
<proteinExistence type="predicted"/>
<reference evidence="4 5" key="1">
    <citation type="journal article" date="2015" name="Stand. Genomic Sci.">
        <title>Genome sequence of a native-feather degrading extremely thermophilic Eubacterium, Fervidobacterium islandicum AW-1.</title>
        <authorList>
            <person name="Lee Y.J."/>
            <person name="Jeong H."/>
            <person name="Park G.S."/>
            <person name="Kwak Y."/>
            <person name="Lee S.J."/>
            <person name="Lee S.J."/>
            <person name="Park M.K."/>
            <person name="Kim J.Y."/>
            <person name="Kang H.K."/>
            <person name="Shin J.H."/>
            <person name="Lee D.W."/>
        </authorList>
    </citation>
    <scope>NUCLEOTIDE SEQUENCE [LARGE SCALE GENOMIC DNA]</scope>
    <source>
        <strain evidence="4 5">AW-1</strain>
    </source>
</reference>
<sequence length="222" mass="24708">MAKRKVEKFSFDYDIAASIIDYARKVSEEGLTKGTWGNISVRDGGYIYITPSGFPYDKLTPKHITVVDSKGNKVYGELAPSSELPLHIEIYDKRADVHAVIHTHPIYSTIVSITLQEIPPIVEDAVMILGERLFVSEYALPGTKELAKNAVKSLGDNHCVFLKNHGLVAVGENLHEAFVATLVAEKTAQIYIEALKIGNVSVLPSEHARVLREKYLKSYRQK</sequence>
<keyword evidence="2" id="KW-0456">Lyase</keyword>
<evidence type="ECO:0000259" key="3">
    <source>
        <dbReference type="SMART" id="SM01007"/>
    </source>
</evidence>
<accession>A0AAJ5HST4</accession>
<evidence type="ECO:0000313" key="5">
    <source>
        <dbReference type="Proteomes" id="UP000093740"/>
    </source>
</evidence>
<dbReference type="Proteomes" id="UP000093740">
    <property type="component" value="Chromosome"/>
</dbReference>
<dbReference type="RefSeq" id="WP_052107033.1">
    <property type="nucleotide sequence ID" value="NZ_CP014334.2"/>
</dbReference>
<keyword evidence="5" id="KW-1185">Reference proteome</keyword>
<dbReference type="InterPro" id="IPR001303">
    <property type="entry name" value="Aldolase_II/adducin_N"/>
</dbReference>